<dbReference type="InterPro" id="IPR000163">
    <property type="entry name" value="Prohibitin"/>
</dbReference>
<comment type="caution">
    <text evidence="4">The sequence shown here is derived from an EMBL/GenBank/DDBJ whole genome shotgun (WGS) entry which is preliminary data.</text>
</comment>
<dbReference type="Proteomes" id="UP001153678">
    <property type="component" value="Unassembled WGS sequence"/>
</dbReference>
<comment type="subcellular location">
    <subcellularLocation>
        <location evidence="2">Mitochondrion inner membrane</location>
    </subcellularLocation>
</comment>
<evidence type="ECO:0000313" key="5">
    <source>
        <dbReference type="Proteomes" id="UP001153678"/>
    </source>
</evidence>
<evidence type="ECO:0000256" key="2">
    <source>
        <dbReference type="RuleBase" id="RU366048"/>
    </source>
</evidence>
<feature type="domain" description="Band 7" evidence="3">
    <location>
        <begin position="25"/>
        <end position="186"/>
    </location>
</feature>
<dbReference type="FunFam" id="3.30.479.30:FF:000001">
    <property type="entry name" value="Prohibitin 2"/>
    <property type="match status" value="1"/>
</dbReference>
<dbReference type="Pfam" id="PF01145">
    <property type="entry name" value="Band_7"/>
    <property type="match status" value="1"/>
</dbReference>
<comment type="similarity">
    <text evidence="1 2">Belongs to the prohibitin family.</text>
</comment>
<dbReference type="GO" id="GO:0007005">
    <property type="term" value="P:mitochondrion organization"/>
    <property type="evidence" value="ECO:0007669"/>
    <property type="project" value="TreeGrafter"/>
</dbReference>
<reference evidence="4" key="1">
    <citation type="submission" date="2022-08" db="EMBL/GenBank/DDBJ databases">
        <authorList>
            <person name="Kallberg Y."/>
            <person name="Tangrot J."/>
            <person name="Rosling A."/>
        </authorList>
    </citation>
    <scope>NUCLEOTIDE SEQUENCE</scope>
    <source>
        <strain evidence="4">Wild A</strain>
    </source>
</reference>
<accession>A0A9W4SLR5</accession>
<proteinExistence type="inferred from homology"/>
<protein>
    <recommendedName>
        <fullName evidence="2">Prohibitin</fullName>
    </recommendedName>
</protein>
<dbReference type="SMART" id="SM00244">
    <property type="entry name" value="PHB"/>
    <property type="match status" value="1"/>
</dbReference>
<keyword evidence="2" id="KW-0472">Membrane</keyword>
<keyword evidence="5" id="KW-1185">Reference proteome</keyword>
<keyword evidence="2" id="KW-0999">Mitochondrion inner membrane</keyword>
<dbReference type="InterPro" id="IPR001107">
    <property type="entry name" value="Band_7"/>
</dbReference>
<dbReference type="Gene3D" id="3.30.479.30">
    <property type="entry name" value="Band 7 domain"/>
    <property type="match status" value="1"/>
</dbReference>
<evidence type="ECO:0000256" key="1">
    <source>
        <dbReference type="ARBA" id="ARBA00009658"/>
    </source>
</evidence>
<gene>
    <name evidence="4" type="ORF">FWILDA_LOCUS6226</name>
</gene>
<dbReference type="PANTHER" id="PTHR23222">
    <property type="entry name" value="PROHIBITIN"/>
    <property type="match status" value="1"/>
</dbReference>
<dbReference type="SUPFAM" id="SSF117892">
    <property type="entry name" value="Band 7/SPFH domain"/>
    <property type="match status" value="1"/>
</dbReference>
<dbReference type="InterPro" id="IPR036013">
    <property type="entry name" value="Band_7/SPFH_dom_sf"/>
</dbReference>
<dbReference type="GO" id="GO:0005743">
    <property type="term" value="C:mitochondrial inner membrane"/>
    <property type="evidence" value="ECO:0007669"/>
    <property type="project" value="UniProtKB-SubCell"/>
</dbReference>
<keyword evidence="2" id="KW-0496">Mitochondrion</keyword>
<dbReference type="PANTHER" id="PTHR23222:SF0">
    <property type="entry name" value="PROHIBITIN 1"/>
    <property type="match status" value="1"/>
</dbReference>
<evidence type="ECO:0000313" key="4">
    <source>
        <dbReference type="EMBL" id="CAI2173715.1"/>
    </source>
</evidence>
<dbReference type="AlphaFoldDB" id="A0A9W4SLR5"/>
<dbReference type="PRINTS" id="PR00679">
    <property type="entry name" value="PROHIBITIN"/>
</dbReference>
<evidence type="ECO:0000259" key="3">
    <source>
        <dbReference type="SMART" id="SM00244"/>
    </source>
</evidence>
<sequence length="275" mass="30438">MANVLEKIAKLALPLGAAASLLQYSIYDVQGGHRAVIFDRIKGVKERPVGEGTHFLVPWLQRAVLYDVRTKPRNISTTTGSKDMQTVSLTLRVLHRPDLDKLSEIYQSLGMDYDERVLPSIGNEVLKAVVAQFDASELITQREVVSSKIREDLVKRSKEFNIELEDVSITHMTFGKEFTNAVEQKQIAQQEAERAKFIVEKAEQEKQASVIRAEGEAEAAERISKALDKAGEGLVLLRRIEASKEIAATLSASRNITYLPGSHNGGSNLLLNLGV</sequence>
<name>A0A9W4SLR5_9GLOM</name>
<dbReference type="EMBL" id="CAMKVN010001105">
    <property type="protein sequence ID" value="CAI2173715.1"/>
    <property type="molecule type" value="Genomic_DNA"/>
</dbReference>
<dbReference type="OrthoDB" id="275637at2759"/>
<organism evidence="4 5">
    <name type="scientific">Funneliformis geosporum</name>
    <dbReference type="NCBI Taxonomy" id="1117311"/>
    <lineage>
        <taxon>Eukaryota</taxon>
        <taxon>Fungi</taxon>
        <taxon>Fungi incertae sedis</taxon>
        <taxon>Mucoromycota</taxon>
        <taxon>Glomeromycotina</taxon>
        <taxon>Glomeromycetes</taxon>
        <taxon>Glomerales</taxon>
        <taxon>Glomeraceae</taxon>
        <taxon>Funneliformis</taxon>
    </lineage>
</organism>
<dbReference type="GO" id="GO:0000423">
    <property type="term" value="P:mitophagy"/>
    <property type="evidence" value="ECO:0007669"/>
    <property type="project" value="UniProtKB-ARBA"/>
</dbReference>
<dbReference type="CDD" id="cd03401">
    <property type="entry name" value="SPFH_prohibitin"/>
    <property type="match status" value="1"/>
</dbReference>